<feature type="region of interest" description="Disordered" evidence="1">
    <location>
        <begin position="1"/>
        <end position="39"/>
    </location>
</feature>
<name>A7VYN4_9FIRM</name>
<dbReference type="HOGENOM" id="CLU_3307415_0_0_9"/>
<dbReference type="AlphaFoldDB" id="A7VYN4"/>
<comment type="caution">
    <text evidence="2">The sequence shown here is derived from an EMBL/GenBank/DDBJ whole genome shotgun (WGS) entry which is preliminary data.</text>
</comment>
<reference evidence="2 3" key="1">
    <citation type="submission" date="2007-08" db="EMBL/GenBank/DDBJ databases">
        <title>Draft genome sequence of Clostridium leptum (DSM 753).</title>
        <authorList>
            <person name="Sudarsanam P."/>
            <person name="Ley R."/>
            <person name="Guruge J."/>
            <person name="Turnbaugh P.J."/>
            <person name="Mahowald M."/>
            <person name="Liep D."/>
            <person name="Gordon J."/>
        </authorList>
    </citation>
    <scope>NUCLEOTIDE SEQUENCE [LARGE SCALE GENOMIC DNA]</scope>
    <source>
        <strain evidence="2 3">DSM 753</strain>
    </source>
</reference>
<proteinExistence type="predicted"/>
<evidence type="ECO:0000256" key="1">
    <source>
        <dbReference type="SAM" id="MobiDB-lite"/>
    </source>
</evidence>
<gene>
    <name evidence="2" type="ORF">CLOLEP_03712</name>
</gene>
<dbReference type="Proteomes" id="UP000003490">
    <property type="component" value="Unassembled WGS sequence"/>
</dbReference>
<sequence length="39" mass="4381">MNIKNMKAFPLGSWKNRKRMGREPEKAGAGSANAWNHVP</sequence>
<protein>
    <submittedName>
        <fullName evidence="2">Uncharacterized protein</fullName>
    </submittedName>
</protein>
<evidence type="ECO:0000313" key="3">
    <source>
        <dbReference type="Proteomes" id="UP000003490"/>
    </source>
</evidence>
<organism evidence="2 3">
    <name type="scientific">[Clostridium] leptum DSM 753</name>
    <dbReference type="NCBI Taxonomy" id="428125"/>
    <lineage>
        <taxon>Bacteria</taxon>
        <taxon>Bacillati</taxon>
        <taxon>Bacillota</taxon>
        <taxon>Clostridia</taxon>
        <taxon>Eubacteriales</taxon>
        <taxon>Oscillospiraceae</taxon>
        <taxon>Oscillospiraceae incertae sedis</taxon>
    </lineage>
</organism>
<evidence type="ECO:0000313" key="2">
    <source>
        <dbReference type="EMBL" id="EDO59662.1"/>
    </source>
</evidence>
<reference evidence="2 3" key="2">
    <citation type="submission" date="2007-08" db="EMBL/GenBank/DDBJ databases">
        <authorList>
            <person name="Fulton L."/>
            <person name="Clifton S."/>
            <person name="Fulton B."/>
            <person name="Xu J."/>
            <person name="Minx P."/>
            <person name="Pepin K.H."/>
            <person name="Johnson M."/>
            <person name="Thiruvilangam P."/>
            <person name="Bhonagiri V."/>
            <person name="Nash W.E."/>
            <person name="Wang C."/>
            <person name="Mardis E.R."/>
            <person name="Wilson R.K."/>
        </authorList>
    </citation>
    <scope>NUCLEOTIDE SEQUENCE [LARGE SCALE GENOMIC DNA]</scope>
    <source>
        <strain evidence="2 3">DSM 753</strain>
    </source>
</reference>
<accession>A7VYN4</accession>
<dbReference type="EMBL" id="ABCB02000021">
    <property type="protein sequence ID" value="EDO59662.1"/>
    <property type="molecule type" value="Genomic_DNA"/>
</dbReference>